<proteinExistence type="predicted"/>
<feature type="non-terminal residue" evidence="2">
    <location>
        <position position="137"/>
    </location>
</feature>
<dbReference type="EMBL" id="BTSY01000005">
    <property type="protein sequence ID" value="GMT28284.1"/>
    <property type="molecule type" value="Genomic_DNA"/>
</dbReference>
<evidence type="ECO:0000313" key="2">
    <source>
        <dbReference type="EMBL" id="GMT28284.1"/>
    </source>
</evidence>
<comment type="caution">
    <text evidence="2">The sequence shown here is derived from an EMBL/GenBank/DDBJ whole genome shotgun (WGS) entry which is preliminary data.</text>
</comment>
<evidence type="ECO:0000313" key="3">
    <source>
        <dbReference type="Proteomes" id="UP001432322"/>
    </source>
</evidence>
<feature type="region of interest" description="Disordered" evidence="1">
    <location>
        <begin position="32"/>
        <end position="56"/>
    </location>
</feature>
<dbReference type="AlphaFoldDB" id="A0AAV5WEQ5"/>
<sequence length="137" mass="15518">LASSSAVRCAEDHSCNLIFDLSFIIERNTEKSDDDVGDGSETPAHFDSPTSTPISTQYEISPSTLELRRLHSLREFCIARSNLGEYYCCFALLLQLRRRGRDCSCCRFLCCSCNWTRSSCRRLSSLHVVQLLVGLQR</sequence>
<accession>A0AAV5WEQ5</accession>
<organism evidence="2 3">
    <name type="scientific">Pristionchus fissidentatus</name>
    <dbReference type="NCBI Taxonomy" id="1538716"/>
    <lineage>
        <taxon>Eukaryota</taxon>
        <taxon>Metazoa</taxon>
        <taxon>Ecdysozoa</taxon>
        <taxon>Nematoda</taxon>
        <taxon>Chromadorea</taxon>
        <taxon>Rhabditida</taxon>
        <taxon>Rhabditina</taxon>
        <taxon>Diplogasteromorpha</taxon>
        <taxon>Diplogasteroidea</taxon>
        <taxon>Neodiplogasteridae</taxon>
        <taxon>Pristionchus</taxon>
    </lineage>
</organism>
<gene>
    <name evidence="2" type="ORF">PFISCL1PPCAC_19581</name>
</gene>
<keyword evidence="3" id="KW-1185">Reference proteome</keyword>
<dbReference type="Proteomes" id="UP001432322">
    <property type="component" value="Unassembled WGS sequence"/>
</dbReference>
<feature type="non-terminal residue" evidence="2">
    <location>
        <position position="1"/>
    </location>
</feature>
<evidence type="ECO:0000256" key="1">
    <source>
        <dbReference type="SAM" id="MobiDB-lite"/>
    </source>
</evidence>
<protein>
    <submittedName>
        <fullName evidence="2">Uncharacterized protein</fullName>
    </submittedName>
</protein>
<reference evidence="2" key="1">
    <citation type="submission" date="2023-10" db="EMBL/GenBank/DDBJ databases">
        <title>Genome assembly of Pristionchus species.</title>
        <authorList>
            <person name="Yoshida K."/>
            <person name="Sommer R.J."/>
        </authorList>
    </citation>
    <scope>NUCLEOTIDE SEQUENCE</scope>
    <source>
        <strain evidence="2">RS5133</strain>
    </source>
</reference>
<name>A0AAV5WEQ5_9BILA</name>